<reference evidence="1" key="2">
    <citation type="journal article" date="2014" name="ISME J.">
        <title>Microbial stratification in low pH oxic and suboxic macroscopic growths along an acid mine drainage.</title>
        <authorList>
            <person name="Mendez-Garcia C."/>
            <person name="Mesa V."/>
            <person name="Sprenger R.R."/>
            <person name="Richter M."/>
            <person name="Diez M.S."/>
            <person name="Solano J."/>
            <person name="Bargiela R."/>
            <person name="Golyshina O.V."/>
            <person name="Manteca A."/>
            <person name="Ramos J.L."/>
            <person name="Gallego J.R."/>
            <person name="Llorente I."/>
            <person name="Martins Dos Santos V.A."/>
            <person name="Jensen O.N."/>
            <person name="Pelaez A.I."/>
            <person name="Sanchez J."/>
            <person name="Ferrer M."/>
        </authorList>
    </citation>
    <scope>NUCLEOTIDE SEQUENCE</scope>
</reference>
<dbReference type="AlphaFoldDB" id="T1BGX1"/>
<proteinExistence type="predicted"/>
<dbReference type="EMBL" id="AUZX01005133">
    <property type="protein sequence ID" value="EQD68902.1"/>
    <property type="molecule type" value="Genomic_DNA"/>
</dbReference>
<name>T1BGX1_9ZZZZ</name>
<sequence length="64" mass="7148">MGGWQIEADYFVTEAKNFFDHNPIGESDIYLPITDQGAAHPGRELTVSSPAFWKYGSVHLAYSN</sequence>
<comment type="caution">
    <text evidence="1">The sequence shown here is derived from an EMBL/GenBank/DDBJ whole genome shotgun (WGS) entry which is preliminary data.</text>
</comment>
<feature type="non-terminal residue" evidence="1">
    <location>
        <position position="64"/>
    </location>
</feature>
<evidence type="ECO:0000313" key="1">
    <source>
        <dbReference type="EMBL" id="EQD68902.1"/>
    </source>
</evidence>
<accession>T1BGX1</accession>
<protein>
    <submittedName>
        <fullName evidence="1">Uncharacterized protein</fullName>
    </submittedName>
</protein>
<organism evidence="1">
    <name type="scientific">mine drainage metagenome</name>
    <dbReference type="NCBI Taxonomy" id="410659"/>
    <lineage>
        <taxon>unclassified sequences</taxon>
        <taxon>metagenomes</taxon>
        <taxon>ecological metagenomes</taxon>
    </lineage>
</organism>
<reference evidence="1" key="1">
    <citation type="submission" date="2013-08" db="EMBL/GenBank/DDBJ databases">
        <authorList>
            <person name="Mendez C."/>
            <person name="Richter M."/>
            <person name="Ferrer M."/>
            <person name="Sanchez J."/>
        </authorList>
    </citation>
    <scope>NUCLEOTIDE SEQUENCE</scope>
</reference>
<gene>
    <name evidence="1" type="ORF">B1A_07107</name>
</gene>